<proteinExistence type="predicted"/>
<keyword evidence="3" id="KW-1185">Reference proteome</keyword>
<keyword evidence="2" id="KW-0808">Transferase</keyword>
<protein>
    <submittedName>
        <fullName evidence="2">FkbM family methyltransferase</fullName>
    </submittedName>
</protein>
<dbReference type="EMBL" id="CP124855">
    <property type="protein sequence ID" value="WHF50506.1"/>
    <property type="molecule type" value="Genomic_DNA"/>
</dbReference>
<dbReference type="InterPro" id="IPR052514">
    <property type="entry name" value="SAM-dependent_MTase"/>
</dbReference>
<dbReference type="SUPFAM" id="SSF53335">
    <property type="entry name" value="S-adenosyl-L-methionine-dependent methyltransferases"/>
    <property type="match status" value="1"/>
</dbReference>
<evidence type="ECO:0000313" key="3">
    <source>
        <dbReference type="Proteomes" id="UP001241656"/>
    </source>
</evidence>
<sequence length="279" mass="32691">MIKKLKKLHQLYKNERYKENILFIENSKTGLSPFEKNKALHYPEFTEGEAVFFGRTFRFSHGPSFIHSVEELFEEEVYRFESNTENPYIIDCGANIGLSILYFKKLFPQSRILAFEPDEKIFNILKENIHVNYKLNDVVINKQAVWTEDTELSFFSEGALAGSSVVDFGKKNNIIKVQAIDLKKHLQEPVDFLKIDIEGAENVLIFDIEKELCNVKHLFLEYHGMKDDAQNLHNILELISKVGFRYYIENANIELVQYPFIQESPISFDMQLNIFCRRI</sequence>
<dbReference type="PANTHER" id="PTHR34203">
    <property type="entry name" value="METHYLTRANSFERASE, FKBM FAMILY PROTEIN"/>
    <property type="match status" value="1"/>
</dbReference>
<reference evidence="2 3" key="1">
    <citation type="submission" date="2023-05" db="EMBL/GenBank/DDBJ databases">
        <title>Genomic insight into Chryseobacterium sp. wdc7 isolated forest soil (Gotjawal).</title>
        <authorList>
            <person name="Park S.-J."/>
        </authorList>
    </citation>
    <scope>NUCLEOTIDE SEQUENCE [LARGE SCALE GENOMIC DNA]</scope>
    <source>
        <strain evidence="3">wdc7</strain>
    </source>
</reference>
<feature type="domain" description="Methyltransferase FkbM" evidence="1">
    <location>
        <begin position="91"/>
        <end position="246"/>
    </location>
</feature>
<dbReference type="PANTHER" id="PTHR34203:SF15">
    <property type="entry name" value="SLL1173 PROTEIN"/>
    <property type="match status" value="1"/>
</dbReference>
<dbReference type="GO" id="GO:0008168">
    <property type="term" value="F:methyltransferase activity"/>
    <property type="evidence" value="ECO:0007669"/>
    <property type="project" value="UniProtKB-KW"/>
</dbReference>
<organism evidence="2 3">
    <name type="scientific">Chryseobacterium gotjawalense</name>
    <dbReference type="NCBI Taxonomy" id="3042315"/>
    <lineage>
        <taxon>Bacteria</taxon>
        <taxon>Pseudomonadati</taxon>
        <taxon>Bacteroidota</taxon>
        <taxon>Flavobacteriia</taxon>
        <taxon>Flavobacteriales</taxon>
        <taxon>Weeksellaceae</taxon>
        <taxon>Chryseobacterium group</taxon>
        <taxon>Chryseobacterium</taxon>
    </lineage>
</organism>
<dbReference type="InterPro" id="IPR006342">
    <property type="entry name" value="FkbM_mtfrase"/>
</dbReference>
<dbReference type="Pfam" id="PF05050">
    <property type="entry name" value="Methyltransf_21"/>
    <property type="match status" value="1"/>
</dbReference>
<dbReference type="GO" id="GO:0032259">
    <property type="term" value="P:methylation"/>
    <property type="evidence" value="ECO:0007669"/>
    <property type="project" value="UniProtKB-KW"/>
</dbReference>
<accession>A0ABY8R9J0</accession>
<evidence type="ECO:0000313" key="2">
    <source>
        <dbReference type="EMBL" id="WHF50506.1"/>
    </source>
</evidence>
<gene>
    <name evidence="2" type="ORF">QGN23_08650</name>
</gene>
<dbReference type="InterPro" id="IPR029063">
    <property type="entry name" value="SAM-dependent_MTases_sf"/>
</dbReference>
<dbReference type="NCBIfam" id="TIGR01444">
    <property type="entry name" value="fkbM_fam"/>
    <property type="match status" value="1"/>
</dbReference>
<dbReference type="Gene3D" id="3.40.50.150">
    <property type="entry name" value="Vaccinia Virus protein VP39"/>
    <property type="match status" value="1"/>
</dbReference>
<dbReference type="RefSeq" id="WP_282903929.1">
    <property type="nucleotide sequence ID" value="NZ_CP124855.1"/>
</dbReference>
<keyword evidence="2" id="KW-0489">Methyltransferase</keyword>
<name>A0ABY8R9J0_9FLAO</name>
<dbReference type="Proteomes" id="UP001241656">
    <property type="component" value="Chromosome"/>
</dbReference>
<evidence type="ECO:0000259" key="1">
    <source>
        <dbReference type="Pfam" id="PF05050"/>
    </source>
</evidence>